<feature type="transmembrane region" description="Helical" evidence="1">
    <location>
        <begin position="138"/>
        <end position="162"/>
    </location>
</feature>
<organism evidence="2 3">
    <name type="scientific">Lysinibacillus pakistanensis</name>
    <dbReference type="NCBI Taxonomy" id="759811"/>
    <lineage>
        <taxon>Bacteria</taxon>
        <taxon>Bacillati</taxon>
        <taxon>Bacillota</taxon>
        <taxon>Bacilli</taxon>
        <taxon>Bacillales</taxon>
        <taxon>Bacillaceae</taxon>
        <taxon>Lysinibacillus</taxon>
    </lineage>
</organism>
<dbReference type="Proteomes" id="UP001178322">
    <property type="component" value="Chromosome"/>
</dbReference>
<dbReference type="InterPro" id="IPR010387">
    <property type="entry name" value="QueT"/>
</dbReference>
<dbReference type="PANTHER" id="PTHR40044">
    <property type="entry name" value="INTEGRAL MEMBRANE PROTEIN-RELATED"/>
    <property type="match status" value="1"/>
</dbReference>
<dbReference type="Pfam" id="PF06177">
    <property type="entry name" value="QueT"/>
    <property type="match status" value="1"/>
</dbReference>
<evidence type="ECO:0000256" key="1">
    <source>
        <dbReference type="SAM" id="Phobius"/>
    </source>
</evidence>
<sequence length="170" mass="18692">MNTSIVKESSHRISVSELTKTALVAALYVAVTVLLSVISFGAVQLRLSEMFNYLALYNKRYVVAVTIGVILANFMSPTWILDVPIGGIATFLVLILCRSITKHMTNDIVKMVVTALIFALSMFTVAGQLSILYDLPFWATWFTVGVGELLSMTVGGLTIYLLHKKIDLSK</sequence>
<dbReference type="EMBL" id="CP126101">
    <property type="protein sequence ID" value="WHY53226.1"/>
    <property type="molecule type" value="Genomic_DNA"/>
</dbReference>
<feature type="transmembrane region" description="Helical" evidence="1">
    <location>
        <begin position="21"/>
        <end position="43"/>
    </location>
</feature>
<protein>
    <submittedName>
        <fullName evidence="2">QueT transporter family protein</fullName>
    </submittedName>
</protein>
<gene>
    <name evidence="2" type="ORF">QNH24_08270</name>
</gene>
<evidence type="ECO:0000313" key="3">
    <source>
        <dbReference type="Proteomes" id="UP001178322"/>
    </source>
</evidence>
<keyword evidence="1" id="KW-0472">Membrane</keyword>
<feature type="transmembrane region" description="Helical" evidence="1">
    <location>
        <begin position="63"/>
        <end position="96"/>
    </location>
</feature>
<evidence type="ECO:0000313" key="2">
    <source>
        <dbReference type="EMBL" id="WHY53226.1"/>
    </source>
</evidence>
<dbReference type="PANTHER" id="PTHR40044:SF1">
    <property type="entry name" value="INTEGRAL MEMBRANE PROTEIN"/>
    <property type="match status" value="1"/>
</dbReference>
<feature type="transmembrane region" description="Helical" evidence="1">
    <location>
        <begin position="108"/>
        <end position="132"/>
    </location>
</feature>
<dbReference type="PIRSF" id="PIRSF031501">
    <property type="entry name" value="QueT"/>
    <property type="match status" value="1"/>
</dbReference>
<reference evidence="2" key="1">
    <citation type="submission" date="2023-05" db="EMBL/GenBank/DDBJ databases">
        <title>Comparative genomics of Bacillaceae isolates and their secondary metabolite potential.</title>
        <authorList>
            <person name="Song L."/>
            <person name="Nielsen L.J."/>
            <person name="Mohite O."/>
            <person name="Xu X."/>
            <person name="Weber T."/>
            <person name="Kovacs A.T."/>
        </authorList>
    </citation>
    <scope>NUCLEOTIDE SEQUENCE</scope>
    <source>
        <strain evidence="2">LY1</strain>
    </source>
</reference>
<name>A0AAX3WZD6_9BACI</name>
<accession>A0AAX3WZD6</accession>
<dbReference type="AlphaFoldDB" id="A0AAX3WZD6"/>
<keyword evidence="1" id="KW-1133">Transmembrane helix</keyword>
<dbReference type="Gene3D" id="1.10.1760.20">
    <property type="match status" value="1"/>
</dbReference>
<proteinExistence type="predicted"/>
<keyword evidence="1" id="KW-0812">Transmembrane</keyword>
<dbReference type="RefSeq" id="WP_283871586.1">
    <property type="nucleotide sequence ID" value="NZ_CP126101.1"/>
</dbReference>